<reference evidence="1 2" key="1">
    <citation type="submission" date="2014-04" db="EMBL/GenBank/DDBJ databases">
        <authorList>
            <consortium name="DOE Joint Genome Institute"/>
            <person name="Kuo A."/>
            <person name="Kohler A."/>
            <person name="Costa M.D."/>
            <person name="Nagy L.G."/>
            <person name="Floudas D."/>
            <person name="Copeland A."/>
            <person name="Barry K.W."/>
            <person name="Cichocki N."/>
            <person name="Veneault-Fourrey C."/>
            <person name="LaButti K."/>
            <person name="Lindquist E.A."/>
            <person name="Lipzen A."/>
            <person name="Lundell T."/>
            <person name="Morin E."/>
            <person name="Murat C."/>
            <person name="Sun H."/>
            <person name="Tunlid A."/>
            <person name="Henrissat B."/>
            <person name="Grigoriev I.V."/>
            <person name="Hibbett D.S."/>
            <person name="Martin F."/>
            <person name="Nordberg H.P."/>
            <person name="Cantor M.N."/>
            <person name="Hua S.X."/>
        </authorList>
    </citation>
    <scope>NUCLEOTIDE SEQUENCE [LARGE SCALE GENOMIC DNA]</scope>
    <source>
        <strain evidence="1 2">Marx 270</strain>
    </source>
</reference>
<protein>
    <submittedName>
        <fullName evidence="1">Uncharacterized protein</fullName>
    </submittedName>
</protein>
<proteinExistence type="predicted"/>
<evidence type="ECO:0000313" key="1">
    <source>
        <dbReference type="EMBL" id="KIO10451.1"/>
    </source>
</evidence>
<gene>
    <name evidence="1" type="ORF">M404DRAFT_995644</name>
</gene>
<keyword evidence="2" id="KW-1185">Reference proteome</keyword>
<accession>A0A0C3PNL4</accession>
<evidence type="ECO:0000313" key="2">
    <source>
        <dbReference type="Proteomes" id="UP000054217"/>
    </source>
</evidence>
<organism evidence="1 2">
    <name type="scientific">Pisolithus tinctorius Marx 270</name>
    <dbReference type="NCBI Taxonomy" id="870435"/>
    <lineage>
        <taxon>Eukaryota</taxon>
        <taxon>Fungi</taxon>
        <taxon>Dikarya</taxon>
        <taxon>Basidiomycota</taxon>
        <taxon>Agaricomycotina</taxon>
        <taxon>Agaricomycetes</taxon>
        <taxon>Agaricomycetidae</taxon>
        <taxon>Boletales</taxon>
        <taxon>Sclerodermatineae</taxon>
        <taxon>Pisolithaceae</taxon>
        <taxon>Pisolithus</taxon>
    </lineage>
</organism>
<dbReference type="Proteomes" id="UP000054217">
    <property type="component" value="Unassembled WGS sequence"/>
</dbReference>
<dbReference type="AlphaFoldDB" id="A0A0C3PNL4"/>
<name>A0A0C3PNL4_PISTI</name>
<dbReference type="EMBL" id="KN831952">
    <property type="protein sequence ID" value="KIO10451.1"/>
    <property type="molecule type" value="Genomic_DNA"/>
</dbReference>
<reference evidence="2" key="2">
    <citation type="submission" date="2015-01" db="EMBL/GenBank/DDBJ databases">
        <title>Evolutionary Origins and Diversification of the Mycorrhizal Mutualists.</title>
        <authorList>
            <consortium name="DOE Joint Genome Institute"/>
            <consortium name="Mycorrhizal Genomics Consortium"/>
            <person name="Kohler A."/>
            <person name="Kuo A."/>
            <person name="Nagy L.G."/>
            <person name="Floudas D."/>
            <person name="Copeland A."/>
            <person name="Barry K.W."/>
            <person name="Cichocki N."/>
            <person name="Veneault-Fourrey C."/>
            <person name="LaButti K."/>
            <person name="Lindquist E.A."/>
            <person name="Lipzen A."/>
            <person name="Lundell T."/>
            <person name="Morin E."/>
            <person name="Murat C."/>
            <person name="Riley R."/>
            <person name="Ohm R."/>
            <person name="Sun H."/>
            <person name="Tunlid A."/>
            <person name="Henrissat B."/>
            <person name="Grigoriev I.V."/>
            <person name="Hibbett D.S."/>
            <person name="Martin F."/>
        </authorList>
    </citation>
    <scope>NUCLEOTIDE SEQUENCE [LARGE SCALE GENOMIC DNA]</scope>
    <source>
        <strain evidence="2">Marx 270</strain>
    </source>
</reference>
<sequence length="54" mass="5968">MGCTLRQTVETVGDGKRLNNIAFASSSHLTRASQLGYHIHWTKTFVAAIGHDRL</sequence>
<dbReference type="HOGENOM" id="CLU_3051379_0_0_1"/>
<dbReference type="InParanoid" id="A0A0C3PNL4"/>